<dbReference type="Proteomes" id="UP000196230">
    <property type="component" value="Unassembled WGS sequence"/>
</dbReference>
<dbReference type="Gene3D" id="3.10.350.10">
    <property type="entry name" value="LysM domain"/>
    <property type="match status" value="1"/>
</dbReference>
<dbReference type="InterPro" id="IPR036779">
    <property type="entry name" value="LysM_dom_sf"/>
</dbReference>
<gene>
    <name evidence="3" type="ORF">FM125_00060</name>
</gene>
<keyword evidence="2" id="KW-0812">Transmembrane</keyword>
<keyword evidence="2" id="KW-0472">Membrane</keyword>
<organism evidence="3 4">
    <name type="scientific">Micrococcus lylae</name>
    <dbReference type="NCBI Taxonomy" id="1273"/>
    <lineage>
        <taxon>Bacteria</taxon>
        <taxon>Bacillati</taxon>
        <taxon>Actinomycetota</taxon>
        <taxon>Actinomycetes</taxon>
        <taxon>Micrococcales</taxon>
        <taxon>Micrococcaceae</taxon>
        <taxon>Micrococcus</taxon>
    </lineage>
</organism>
<keyword evidence="2" id="KW-1133">Transmembrane helix</keyword>
<feature type="region of interest" description="Disordered" evidence="1">
    <location>
        <begin position="1"/>
        <end position="25"/>
    </location>
</feature>
<dbReference type="RefSeq" id="WP_087133245.1">
    <property type="nucleotide sequence ID" value="NZ_FUKP01000001.1"/>
</dbReference>
<dbReference type="AlphaFoldDB" id="A0A1R4I662"/>
<evidence type="ECO:0000256" key="1">
    <source>
        <dbReference type="SAM" id="MobiDB-lite"/>
    </source>
</evidence>
<evidence type="ECO:0008006" key="5">
    <source>
        <dbReference type="Google" id="ProtNLM"/>
    </source>
</evidence>
<accession>A0A1R4I662</accession>
<sequence length="259" mass="26615">MTVTAPRAASSSTWTAAPNDSATTPGRRLRGADLLSAVACTVAGPAFLSLADRLAGTAPQTGTARLEQLLALGCAALGLLLCLAWAVALVSTALWVVAARRGSRHADVLARFSPALLRRLAAAAFGIHIALAPGAAADDAPSAAWLPAPPVSAQTVGDGPSAHWLPDAPSPTGPGLAPARRADTSAPTVTVVDGDCLWDLAAAELGPDATVLEVDARWREWHRHNRELIGDDPHVLYTGTVLEVPPHTGHVPPAEDGRP</sequence>
<protein>
    <recommendedName>
        <fullName evidence="5">LysM domain-containing protein</fullName>
    </recommendedName>
</protein>
<evidence type="ECO:0000313" key="4">
    <source>
        <dbReference type="Proteomes" id="UP000196230"/>
    </source>
</evidence>
<dbReference type="EMBL" id="FUKP01000001">
    <property type="protein sequence ID" value="SJN15312.1"/>
    <property type="molecule type" value="Genomic_DNA"/>
</dbReference>
<feature type="transmembrane region" description="Helical" evidence="2">
    <location>
        <begin position="70"/>
        <end position="97"/>
    </location>
</feature>
<name>A0A1R4I662_9MICC</name>
<evidence type="ECO:0000256" key="2">
    <source>
        <dbReference type="SAM" id="Phobius"/>
    </source>
</evidence>
<feature type="region of interest" description="Disordered" evidence="1">
    <location>
        <begin position="148"/>
        <end position="182"/>
    </location>
</feature>
<reference evidence="3 4" key="1">
    <citation type="submission" date="2017-02" db="EMBL/GenBank/DDBJ databases">
        <authorList>
            <person name="Peterson S.W."/>
        </authorList>
    </citation>
    <scope>NUCLEOTIDE SEQUENCE [LARGE SCALE GENOMIC DNA]</scope>
    <source>
        <strain evidence="3 4">2B3F</strain>
    </source>
</reference>
<feature type="compositionally biased region" description="Polar residues" evidence="1">
    <location>
        <begin position="1"/>
        <end position="24"/>
    </location>
</feature>
<evidence type="ECO:0000313" key="3">
    <source>
        <dbReference type="EMBL" id="SJN15312.1"/>
    </source>
</evidence>
<feature type="transmembrane region" description="Helical" evidence="2">
    <location>
        <begin position="31"/>
        <end position="50"/>
    </location>
</feature>
<proteinExistence type="predicted"/>